<dbReference type="InterPro" id="IPR001584">
    <property type="entry name" value="Integrase_cat-core"/>
</dbReference>
<keyword evidence="3" id="KW-1185">Reference proteome</keyword>
<accession>A0A7X5U2Q4</accession>
<feature type="domain" description="Integrase catalytic" evidence="1">
    <location>
        <begin position="26"/>
        <end position="88"/>
    </location>
</feature>
<name>A0A7X5U2Q4_9MYCO</name>
<dbReference type="Proteomes" id="UP000547444">
    <property type="component" value="Unassembled WGS sequence"/>
</dbReference>
<evidence type="ECO:0000313" key="2">
    <source>
        <dbReference type="EMBL" id="NIH97247.1"/>
    </source>
</evidence>
<dbReference type="PANTHER" id="PTHR46889">
    <property type="entry name" value="TRANSPOSASE INSF FOR INSERTION SEQUENCE IS3B-RELATED"/>
    <property type="match status" value="1"/>
</dbReference>
<dbReference type="AlphaFoldDB" id="A0A7X5U2Q4"/>
<protein>
    <submittedName>
        <fullName evidence="2">Transposase InsO family protein</fullName>
    </submittedName>
</protein>
<reference evidence="2 3" key="1">
    <citation type="submission" date="2020-03" db="EMBL/GenBank/DDBJ databases">
        <title>Sequencing the genomes of 1000 actinobacteria strains.</title>
        <authorList>
            <person name="Klenk H.-P."/>
        </authorList>
    </citation>
    <scope>NUCLEOTIDE SEQUENCE [LARGE SCALE GENOMIC DNA]</scope>
    <source>
        <strain evidence="2 3">DSM 44556</strain>
    </source>
</reference>
<dbReference type="InterPro" id="IPR012337">
    <property type="entry name" value="RNaseH-like_sf"/>
</dbReference>
<evidence type="ECO:0000313" key="3">
    <source>
        <dbReference type="Proteomes" id="UP000547444"/>
    </source>
</evidence>
<comment type="caution">
    <text evidence="2">The sequence shown here is derived from an EMBL/GenBank/DDBJ whole genome shotgun (WGS) entry which is preliminary data.</text>
</comment>
<dbReference type="InterPro" id="IPR050900">
    <property type="entry name" value="Transposase_IS3/IS150/IS904"/>
</dbReference>
<sequence length="105" mass="12222">MLRPVEPSQFTSWVFGEKIRSAGLLPSFGSIGDGLDNAMMESFWSSMQIELLDRQKWKTRVELANAIFDYIEIFHNRQRRHSALNYRTLIEYELSFTNDTLTAVS</sequence>
<dbReference type="PANTHER" id="PTHR46889:SF4">
    <property type="entry name" value="TRANSPOSASE INSO FOR INSERTION SEQUENCE ELEMENT IS911B-RELATED"/>
    <property type="match status" value="1"/>
</dbReference>
<organism evidence="2 3">
    <name type="scientific">Mycolicibacterium fluoranthenivorans</name>
    <dbReference type="NCBI Taxonomy" id="258505"/>
    <lineage>
        <taxon>Bacteria</taxon>
        <taxon>Bacillati</taxon>
        <taxon>Actinomycetota</taxon>
        <taxon>Actinomycetes</taxon>
        <taxon>Mycobacteriales</taxon>
        <taxon>Mycobacteriaceae</taxon>
        <taxon>Mycolicibacterium</taxon>
    </lineage>
</organism>
<dbReference type="SUPFAM" id="SSF53098">
    <property type="entry name" value="Ribonuclease H-like"/>
    <property type="match status" value="1"/>
</dbReference>
<gene>
    <name evidence="2" type="ORF">FHU31_004237</name>
</gene>
<proteinExistence type="predicted"/>
<evidence type="ECO:0000259" key="1">
    <source>
        <dbReference type="Pfam" id="PF13683"/>
    </source>
</evidence>
<dbReference type="GO" id="GO:0015074">
    <property type="term" value="P:DNA integration"/>
    <property type="evidence" value="ECO:0007669"/>
    <property type="project" value="InterPro"/>
</dbReference>
<dbReference type="EMBL" id="JAANOW010000002">
    <property type="protein sequence ID" value="NIH97247.1"/>
    <property type="molecule type" value="Genomic_DNA"/>
</dbReference>
<dbReference type="Pfam" id="PF13683">
    <property type="entry name" value="rve_3"/>
    <property type="match status" value="1"/>
</dbReference>